<evidence type="ECO:0000259" key="2">
    <source>
        <dbReference type="PROSITE" id="PS51794"/>
    </source>
</evidence>
<comment type="caution">
    <text evidence="3">The sequence shown here is derived from an EMBL/GenBank/DDBJ whole genome shotgun (WGS) entry which is preliminary data.</text>
</comment>
<organism evidence="3 4">
    <name type="scientific">Nocardiopsis coralli</name>
    <dbReference type="NCBI Taxonomy" id="2772213"/>
    <lineage>
        <taxon>Bacteria</taxon>
        <taxon>Bacillati</taxon>
        <taxon>Actinomycetota</taxon>
        <taxon>Actinomycetes</taxon>
        <taxon>Streptosporangiales</taxon>
        <taxon>Nocardiopsidaceae</taxon>
        <taxon>Nocardiopsis</taxon>
    </lineage>
</organism>
<dbReference type="Pfam" id="PF13424">
    <property type="entry name" value="TPR_12"/>
    <property type="match status" value="2"/>
</dbReference>
<dbReference type="PROSITE" id="PS51794">
    <property type="entry name" value="DAC"/>
    <property type="match status" value="1"/>
</dbReference>
<dbReference type="Pfam" id="PF00931">
    <property type="entry name" value="NB-ARC"/>
    <property type="match status" value="1"/>
</dbReference>
<dbReference type="Gene3D" id="1.25.40.10">
    <property type="entry name" value="Tetratricopeptide repeat domain"/>
    <property type="match status" value="2"/>
</dbReference>
<dbReference type="SUPFAM" id="SSF143597">
    <property type="entry name" value="YojJ-like"/>
    <property type="match status" value="1"/>
</dbReference>
<feature type="domain" description="DAC" evidence="2">
    <location>
        <begin position="1"/>
        <end position="146"/>
    </location>
</feature>
<dbReference type="Gene3D" id="3.40.50.300">
    <property type="entry name" value="P-loop containing nucleotide triphosphate hydrolases"/>
    <property type="match status" value="1"/>
</dbReference>
<evidence type="ECO:0000313" key="4">
    <source>
        <dbReference type="Proteomes" id="UP000806528"/>
    </source>
</evidence>
<dbReference type="PANTHER" id="PTHR47691">
    <property type="entry name" value="REGULATOR-RELATED"/>
    <property type="match status" value="1"/>
</dbReference>
<dbReference type="Pfam" id="PF02457">
    <property type="entry name" value="DAC"/>
    <property type="match status" value="1"/>
</dbReference>
<dbReference type="PANTHER" id="PTHR47691:SF3">
    <property type="entry name" value="HTH-TYPE TRANSCRIPTIONAL REGULATOR RV0890C-RELATED"/>
    <property type="match status" value="1"/>
</dbReference>
<dbReference type="InterPro" id="IPR027417">
    <property type="entry name" value="P-loop_NTPase"/>
</dbReference>
<dbReference type="InterPro" id="IPR002182">
    <property type="entry name" value="NB-ARC"/>
</dbReference>
<dbReference type="InterPro" id="IPR003390">
    <property type="entry name" value="DNA_integrity_scan_DisA_N"/>
</dbReference>
<feature type="region of interest" description="Disordered" evidence="1">
    <location>
        <begin position="210"/>
        <end position="242"/>
    </location>
</feature>
<gene>
    <name evidence="3" type="ORF">IDM40_22005</name>
</gene>
<dbReference type="RefSeq" id="WP_193123942.1">
    <property type="nucleotide sequence ID" value="NZ_JADBGI010000023.1"/>
</dbReference>
<sequence length="920" mass="100770">MATDGEPPSRLRTALAFDEPVRQGLELVRAEGLGITVVLGHHDEDEQWLADGRELDEPLNSGEILRAAHHDGALVLSDGWDRIVRERVTLRPGTVGASRDTEARGTRHDSAGRYAEQTGRPVAVVSEERGTITLYLGDEEFELRDKKALQGQVRDVLSALGTLSRQVPSEPNLARAHELFTTAWGHLAELGSEGRWAATECALLAESFGLDEHRDAEDPEEPPSRSMPSSPTVRGVGNTLQGGMGGGTLLQAQNIHVSTVPQRPADVPRPQQLPSPSAHFVGREKDLARVVSVLTAESTTPPVCVVDGAPGSGKTALAVQAAWKVLDRFPDGVLYADLGTFRGPTARVADPAETLVRFLRDLGAEESSLPQDLDGLEARYRSLLRERRCLVVLDDAHSASQVRHLMPDVPTCGLVVTGRTAMSGLVARRGATPVHLSSLVRNEAVGLLTGFLGVERDGTQLRTLAELCGHHPLALCIAGASGAGLPPNELAAMIERIRERRLDGLSDPLDPEASVRAAFTASYEALPPDQRRTFRIAGLYPGPTLSEQAAEALFGYRPDFRWLESTNLVERTGCDHQLHALLRTYAKERAIEEETIDERRATLRRVLTWFLHTAESHDQALAPWRPRWRTPEQAHEGQLDTTPTEAERWFEREIENLAASVEAALDQGEHELAWQVALAPSGYFFSRKPWATWTRVQRAGLEAARHLGDRRAQAWLCDGLGVANREQGRYVDALEYLTEAVTRFAEAGDSEGLGEAQLHLAQVHRDTKDLDEARKLSDAALVSFEAAGADHGGARALNLIGGVHAELGELRLALEHTRLAAEVFTALGDEHGRAWAVNNVATVLVRSDAYEEAVDAFYEVVEVRERIDRYGLAFTLRGLADALDHLGREDEARNCRVRALAIFEEIGDPRADRLRASLDR</sequence>
<name>A0ABR9PBX8_9ACTN</name>
<dbReference type="Proteomes" id="UP000806528">
    <property type="component" value="Unassembled WGS sequence"/>
</dbReference>
<evidence type="ECO:0000256" key="1">
    <source>
        <dbReference type="SAM" id="MobiDB-lite"/>
    </source>
</evidence>
<dbReference type="PRINTS" id="PR00364">
    <property type="entry name" value="DISEASERSIST"/>
</dbReference>
<feature type="compositionally biased region" description="Low complexity" evidence="1">
    <location>
        <begin position="224"/>
        <end position="239"/>
    </location>
</feature>
<keyword evidence="4" id="KW-1185">Reference proteome</keyword>
<dbReference type="InterPro" id="IPR019734">
    <property type="entry name" value="TPR_rpt"/>
</dbReference>
<dbReference type="SMART" id="SM00382">
    <property type="entry name" value="AAA"/>
    <property type="match status" value="1"/>
</dbReference>
<proteinExistence type="predicted"/>
<accession>A0ABR9PBX8</accession>
<dbReference type="EMBL" id="JADBGI010000023">
    <property type="protein sequence ID" value="MBE3001345.1"/>
    <property type="molecule type" value="Genomic_DNA"/>
</dbReference>
<dbReference type="SUPFAM" id="SSF52540">
    <property type="entry name" value="P-loop containing nucleoside triphosphate hydrolases"/>
    <property type="match status" value="1"/>
</dbReference>
<dbReference type="InterPro" id="IPR011990">
    <property type="entry name" value="TPR-like_helical_dom_sf"/>
</dbReference>
<dbReference type="SMART" id="SM00028">
    <property type="entry name" value="TPR"/>
    <property type="match status" value="5"/>
</dbReference>
<evidence type="ECO:0000313" key="3">
    <source>
        <dbReference type="EMBL" id="MBE3001345.1"/>
    </source>
</evidence>
<protein>
    <submittedName>
        <fullName evidence="3">Tetratricopeptide repeat protein</fullName>
    </submittedName>
</protein>
<dbReference type="InterPro" id="IPR036888">
    <property type="entry name" value="DNA_integrity_DisA_N_sf"/>
</dbReference>
<dbReference type="Gene3D" id="3.40.1700.10">
    <property type="entry name" value="DNA integrity scanning protein, DisA, N-terminal domain"/>
    <property type="match status" value="1"/>
</dbReference>
<dbReference type="InterPro" id="IPR003593">
    <property type="entry name" value="AAA+_ATPase"/>
</dbReference>
<reference evidence="3 4" key="1">
    <citation type="submission" date="2020-09" db="EMBL/GenBank/DDBJ databases">
        <title>Diversity and distribution of actinomycetes associated with coral in the coast of Hainan.</title>
        <authorList>
            <person name="Li F."/>
        </authorList>
    </citation>
    <scope>NUCLEOTIDE SEQUENCE [LARGE SCALE GENOMIC DNA]</scope>
    <source>
        <strain evidence="3 4">HNM0947</strain>
    </source>
</reference>
<dbReference type="SUPFAM" id="SSF48452">
    <property type="entry name" value="TPR-like"/>
    <property type="match status" value="1"/>
</dbReference>